<evidence type="ECO:0000313" key="1">
    <source>
        <dbReference type="EMBL" id="KLO07085.1"/>
    </source>
</evidence>
<dbReference type="InParanoid" id="A0A0H2R5M1"/>
<dbReference type="Proteomes" id="UP000053477">
    <property type="component" value="Unassembled WGS sequence"/>
</dbReference>
<proteinExistence type="predicted"/>
<sequence>MFNGLGSTMRLPRHIAFSRTIIPKAVVSDAESPTIYLALVKSRITAKSDRVVTSMIDARNRPDDSDERSEHYGVPSQPSVARAITIYLKKFRSLGDLGPVRASARLSLKLGARQSDNQECNSGNKNECDTPNRECEFYNQYEEFPFYLSPTFGTIIGELSKDATTNATSTAWIQARIWPKKSKNIPF</sequence>
<name>A0A0H2R5M1_9AGAM</name>
<protein>
    <submittedName>
        <fullName evidence="1">Uncharacterized protein</fullName>
    </submittedName>
</protein>
<dbReference type="AlphaFoldDB" id="A0A0H2R5M1"/>
<gene>
    <name evidence="1" type="ORF">SCHPADRAFT_664727</name>
</gene>
<keyword evidence="2" id="KW-1185">Reference proteome</keyword>
<organism evidence="1 2">
    <name type="scientific">Schizopora paradoxa</name>
    <dbReference type="NCBI Taxonomy" id="27342"/>
    <lineage>
        <taxon>Eukaryota</taxon>
        <taxon>Fungi</taxon>
        <taxon>Dikarya</taxon>
        <taxon>Basidiomycota</taxon>
        <taxon>Agaricomycotina</taxon>
        <taxon>Agaricomycetes</taxon>
        <taxon>Hymenochaetales</taxon>
        <taxon>Schizoporaceae</taxon>
        <taxon>Schizopora</taxon>
    </lineage>
</organism>
<dbReference type="EMBL" id="KQ086161">
    <property type="protein sequence ID" value="KLO07085.1"/>
    <property type="molecule type" value="Genomic_DNA"/>
</dbReference>
<reference evidence="1 2" key="1">
    <citation type="submission" date="2015-04" db="EMBL/GenBank/DDBJ databases">
        <title>Complete genome sequence of Schizopora paradoxa KUC8140, a cosmopolitan wood degrader in East Asia.</title>
        <authorList>
            <consortium name="DOE Joint Genome Institute"/>
            <person name="Min B."/>
            <person name="Park H."/>
            <person name="Jang Y."/>
            <person name="Kim J.-J."/>
            <person name="Kim K.H."/>
            <person name="Pangilinan J."/>
            <person name="Lipzen A."/>
            <person name="Riley R."/>
            <person name="Grigoriev I.V."/>
            <person name="Spatafora J.W."/>
            <person name="Choi I.-G."/>
        </authorList>
    </citation>
    <scope>NUCLEOTIDE SEQUENCE [LARGE SCALE GENOMIC DNA]</scope>
    <source>
        <strain evidence="1 2">KUC8140</strain>
    </source>
</reference>
<accession>A0A0H2R5M1</accession>
<evidence type="ECO:0000313" key="2">
    <source>
        <dbReference type="Proteomes" id="UP000053477"/>
    </source>
</evidence>